<feature type="transmembrane region" description="Helical" evidence="7">
    <location>
        <begin position="229"/>
        <end position="249"/>
    </location>
</feature>
<evidence type="ECO:0000313" key="9">
    <source>
        <dbReference type="Proteomes" id="UP001589862"/>
    </source>
</evidence>
<keyword evidence="2 7" id="KW-0812">Transmembrane</keyword>
<dbReference type="Proteomes" id="UP001589862">
    <property type="component" value="Unassembled WGS sequence"/>
</dbReference>
<comment type="function">
    <text evidence="7">Part of the twin-arginine translocation (Tat) system that transports large folded proteins containing a characteristic twin-arginine motif in their signal peptide across membranes. Together with TatB, TatC is part of a receptor directly interacting with Tat signal peptides.</text>
</comment>
<dbReference type="NCBIfam" id="TIGR00945">
    <property type="entry name" value="tatC"/>
    <property type="match status" value="1"/>
</dbReference>
<feature type="transmembrane region" description="Helical" evidence="7">
    <location>
        <begin position="166"/>
        <end position="194"/>
    </location>
</feature>
<evidence type="ECO:0000256" key="7">
    <source>
        <dbReference type="HAMAP-Rule" id="MF_00902"/>
    </source>
</evidence>
<organism evidence="8 9">
    <name type="scientific">Micrococcoides hystricis</name>
    <dbReference type="NCBI Taxonomy" id="1572761"/>
    <lineage>
        <taxon>Bacteria</taxon>
        <taxon>Bacillati</taxon>
        <taxon>Actinomycetota</taxon>
        <taxon>Actinomycetes</taxon>
        <taxon>Micrococcales</taxon>
        <taxon>Micrococcaceae</taxon>
        <taxon>Micrococcoides</taxon>
    </lineage>
</organism>
<evidence type="ECO:0000256" key="4">
    <source>
        <dbReference type="ARBA" id="ARBA00022989"/>
    </source>
</evidence>
<sequence>MARAKKPRRRDNPEAQMRLGAHLRELRNRFFIALIFIVLGAVGGFFLYQPLTSLLFEPVLSVGEISPDKRVEIVYDSVGMPLEMMIRVSLFFGLVISAPFWLYQVWAFVVPALRKKEKRYTLGFLAAAVPLFLGGIALGYWILPQAVRMFLTFNPPDTSNLINANFYMTFVLNLLLAFGIAMILPVVLVGLNMMGILSAKQIIKHWRITVFLIALISALAAPGSDIFTMFYLAIPLVLLFAIATGLAALNDRRRAKRLAAMVGQEDDLEQATPLEELP</sequence>
<proteinExistence type="inferred from homology"/>
<gene>
    <name evidence="7 8" type="primary">tatC</name>
    <name evidence="8" type="ORF">ACFFFR_01235</name>
</gene>
<feature type="transmembrane region" description="Helical" evidence="7">
    <location>
        <begin position="30"/>
        <end position="48"/>
    </location>
</feature>
<feature type="transmembrane region" description="Helical" evidence="7">
    <location>
        <begin position="90"/>
        <end position="110"/>
    </location>
</feature>
<comment type="subcellular location">
    <subcellularLocation>
        <location evidence="7">Cell membrane</location>
        <topology evidence="7">Multi-pass membrane protein</topology>
    </subcellularLocation>
    <subcellularLocation>
        <location evidence="1">Membrane</location>
        <topology evidence="1">Multi-pass membrane protein</topology>
    </subcellularLocation>
</comment>
<keyword evidence="9" id="KW-1185">Reference proteome</keyword>
<comment type="caution">
    <text evidence="8">The sequence shown here is derived from an EMBL/GenBank/DDBJ whole genome shotgun (WGS) entry which is preliminary data.</text>
</comment>
<name>A0ABV6P9F3_9MICC</name>
<protein>
    <recommendedName>
        <fullName evidence="7">Sec-independent protein translocase protein TatC</fullName>
    </recommendedName>
</protein>
<reference evidence="8 9" key="1">
    <citation type="submission" date="2024-09" db="EMBL/GenBank/DDBJ databases">
        <authorList>
            <person name="Sun Q."/>
            <person name="Mori K."/>
        </authorList>
    </citation>
    <scope>NUCLEOTIDE SEQUENCE [LARGE SCALE GENOMIC DNA]</scope>
    <source>
        <strain evidence="8 9">NCAIM B.02604</strain>
    </source>
</reference>
<keyword evidence="5 7" id="KW-0811">Translocation</keyword>
<keyword evidence="3 7" id="KW-0653">Protein transport</keyword>
<dbReference type="EMBL" id="JBHLUB010000001">
    <property type="protein sequence ID" value="MFC0581012.1"/>
    <property type="molecule type" value="Genomic_DNA"/>
</dbReference>
<feature type="transmembrane region" description="Helical" evidence="7">
    <location>
        <begin position="122"/>
        <end position="143"/>
    </location>
</feature>
<keyword evidence="7" id="KW-1003">Cell membrane</keyword>
<accession>A0ABV6P9F3</accession>
<comment type="similarity">
    <text evidence="7">Belongs to the TatC family.</text>
</comment>
<evidence type="ECO:0000256" key="1">
    <source>
        <dbReference type="ARBA" id="ARBA00004141"/>
    </source>
</evidence>
<dbReference type="PANTHER" id="PTHR30371:SF0">
    <property type="entry name" value="SEC-INDEPENDENT PROTEIN TRANSLOCASE PROTEIN TATC, CHLOROPLASTIC-RELATED"/>
    <property type="match status" value="1"/>
</dbReference>
<dbReference type="RefSeq" id="WP_377457501.1">
    <property type="nucleotide sequence ID" value="NZ_JBHLUB010000001.1"/>
</dbReference>
<evidence type="ECO:0000256" key="5">
    <source>
        <dbReference type="ARBA" id="ARBA00023010"/>
    </source>
</evidence>
<evidence type="ECO:0000256" key="2">
    <source>
        <dbReference type="ARBA" id="ARBA00022692"/>
    </source>
</evidence>
<evidence type="ECO:0000256" key="3">
    <source>
        <dbReference type="ARBA" id="ARBA00022927"/>
    </source>
</evidence>
<feature type="transmembrane region" description="Helical" evidence="7">
    <location>
        <begin position="206"/>
        <end position="223"/>
    </location>
</feature>
<keyword evidence="6 7" id="KW-0472">Membrane</keyword>
<dbReference type="InterPro" id="IPR002033">
    <property type="entry name" value="TatC"/>
</dbReference>
<dbReference type="Pfam" id="PF00902">
    <property type="entry name" value="TatC"/>
    <property type="match status" value="1"/>
</dbReference>
<keyword evidence="4 7" id="KW-1133">Transmembrane helix</keyword>
<dbReference type="HAMAP" id="MF_00902">
    <property type="entry name" value="TatC"/>
    <property type="match status" value="1"/>
</dbReference>
<evidence type="ECO:0000313" key="8">
    <source>
        <dbReference type="EMBL" id="MFC0581012.1"/>
    </source>
</evidence>
<keyword evidence="7" id="KW-0813">Transport</keyword>
<comment type="subunit">
    <text evidence="7">The Tat system comprises two distinct complexes: a TatABC complex, containing multiple copies of TatA, TatB and TatC subunits, and a separate TatA complex, containing only TatA subunits. Substrates initially bind to the TatABC complex, which probably triggers association of the separate TatA complex to form the active translocon.</text>
</comment>
<dbReference type="PRINTS" id="PR01840">
    <property type="entry name" value="TATCFAMILY"/>
</dbReference>
<evidence type="ECO:0000256" key="6">
    <source>
        <dbReference type="ARBA" id="ARBA00023136"/>
    </source>
</evidence>
<dbReference type="PANTHER" id="PTHR30371">
    <property type="entry name" value="SEC-INDEPENDENT PROTEIN TRANSLOCASE PROTEIN TATC"/>
    <property type="match status" value="1"/>
</dbReference>